<proteinExistence type="predicted"/>
<feature type="compositionally biased region" description="Low complexity" evidence="1">
    <location>
        <begin position="25"/>
        <end position="37"/>
    </location>
</feature>
<sequence length="861" mass="92908">MKFNKTVLASVIAFALAGCSDDDTSTGTDTTTPTNPTAASLSGKAADGYLENAEVCLDLNLNKACDSNEPTATTGTNGVFTLDTTQESIDSYPIIVNVIAGQTTDTDNPGVALTKGYVLSAPAKSVFVSPISTLIQNEIENGNSSEDAVAAVQLQLGTDQDVTKDYIAEKNNASLSDEDKAVFDQIHKVAQVTARVMATKLSELESSAAQQGISNKELQSVIAEKVSNVLSDINSQVVSEGDNFDPDTAADTIKDNIDLSPENIKDKVDVNNADKESQKSSLAELIRTEGMLWLSSSKSGLAPTLEYGVVSIDNQGEVIETEYKSNADYTAFDVYTPPSNTDLLLTESGWKLADDTIVGITSNPDGSDTLEMKTTELSLKTKVMKVDVSGLKVSDVMEKTADTQSVWAGLYSESTVFPEGTFAYRLKIESTIDDYFSLYPGAWCDEAYAAERGGMCNAINVEAATGSGSPAQTLDQIYKEASDGSLASTAILAGISNGGVVAEVIADGTVNYFLWDYMNPLGDPIATGSWKDTIVHGKVIREISAPVSITHMDGLLWNNFASNGKVYLSEVEGYVRILAPTSAVNEEEYVFSANSLQSILDSRDEFPTLGACLASLDDADYIPTIGDKITYDAQKEVTWLPDEGIQDFTEIHEFMGTNFSWLANRYAYVYDLPSWVSETDGKLHKGRVSIFNSDGVKVVIEDEYYDGVSFYGSMGLNPDGTEPGFNENGEFLGYGSLRATLPQGLPNASMLLNHSSGYSFDRVNLSALEVAEHGGIFSPFDSFVRDTVNFTYMYAGKETVTVPAGTFETCKTVEMITVNDATIKDVETRWSINQGAVKRDVVAPSWAPTYNRQATEVYKQL</sequence>
<evidence type="ECO:0000256" key="1">
    <source>
        <dbReference type="SAM" id="MobiDB-lite"/>
    </source>
</evidence>
<evidence type="ECO:0000313" key="3">
    <source>
        <dbReference type="Proteomes" id="UP000190162"/>
    </source>
</evidence>
<keyword evidence="3" id="KW-1185">Reference proteome</keyword>
<protein>
    <submittedName>
        <fullName evidence="2">Uncharacterized protein</fullName>
    </submittedName>
</protein>
<organism evidence="2 3">
    <name type="scientific">Enterovibrio nigricans DSM 22720</name>
    <dbReference type="NCBI Taxonomy" id="1121868"/>
    <lineage>
        <taxon>Bacteria</taxon>
        <taxon>Pseudomonadati</taxon>
        <taxon>Pseudomonadota</taxon>
        <taxon>Gammaproteobacteria</taxon>
        <taxon>Vibrionales</taxon>
        <taxon>Vibrionaceae</taxon>
        <taxon>Enterovibrio</taxon>
    </lineage>
</organism>
<evidence type="ECO:0000313" key="2">
    <source>
        <dbReference type="EMBL" id="SKA53080.1"/>
    </source>
</evidence>
<accession>A0A1T4UKF1</accession>
<name>A0A1T4UKF1_9GAMM</name>
<dbReference type="OrthoDB" id="5897571at2"/>
<gene>
    <name evidence="2" type="ORF">SAMN02745132_01915</name>
</gene>
<reference evidence="3" key="1">
    <citation type="submission" date="2017-02" db="EMBL/GenBank/DDBJ databases">
        <authorList>
            <person name="Varghese N."/>
            <person name="Submissions S."/>
        </authorList>
    </citation>
    <scope>NUCLEOTIDE SEQUENCE [LARGE SCALE GENOMIC DNA]</scope>
    <source>
        <strain evidence="3">DSM 22720</strain>
    </source>
</reference>
<dbReference type="Proteomes" id="UP000190162">
    <property type="component" value="Unassembled WGS sequence"/>
</dbReference>
<dbReference type="PROSITE" id="PS51257">
    <property type="entry name" value="PROKAR_LIPOPROTEIN"/>
    <property type="match status" value="1"/>
</dbReference>
<feature type="region of interest" description="Disordered" evidence="1">
    <location>
        <begin position="22"/>
        <end position="42"/>
    </location>
</feature>
<dbReference type="RefSeq" id="WP_078752302.1">
    <property type="nucleotide sequence ID" value="NZ_FUXU01000019.1"/>
</dbReference>
<dbReference type="AlphaFoldDB" id="A0A1T4UKF1"/>
<dbReference type="EMBL" id="FUXU01000019">
    <property type="protein sequence ID" value="SKA53080.1"/>
    <property type="molecule type" value="Genomic_DNA"/>
</dbReference>